<dbReference type="Proteomes" id="UP000789508">
    <property type="component" value="Unassembled WGS sequence"/>
</dbReference>
<organism evidence="1 2">
    <name type="scientific">Ambispora leptoticha</name>
    <dbReference type="NCBI Taxonomy" id="144679"/>
    <lineage>
        <taxon>Eukaryota</taxon>
        <taxon>Fungi</taxon>
        <taxon>Fungi incertae sedis</taxon>
        <taxon>Mucoromycota</taxon>
        <taxon>Glomeromycotina</taxon>
        <taxon>Glomeromycetes</taxon>
        <taxon>Archaeosporales</taxon>
        <taxon>Ambisporaceae</taxon>
        <taxon>Ambispora</taxon>
    </lineage>
</organism>
<evidence type="ECO:0000313" key="1">
    <source>
        <dbReference type="EMBL" id="CAG8704387.1"/>
    </source>
</evidence>
<feature type="non-terminal residue" evidence="1">
    <location>
        <position position="1"/>
    </location>
</feature>
<proteinExistence type="predicted"/>
<reference evidence="1" key="1">
    <citation type="submission" date="2021-06" db="EMBL/GenBank/DDBJ databases">
        <authorList>
            <person name="Kallberg Y."/>
            <person name="Tangrot J."/>
            <person name="Rosling A."/>
        </authorList>
    </citation>
    <scope>NUCLEOTIDE SEQUENCE</scope>
    <source>
        <strain evidence="1">FL130A</strain>
    </source>
</reference>
<sequence>MALEITILIMIFYQVAINEIDKEIAHLQALKKCNTKNLPKKHNLS</sequence>
<protein>
    <submittedName>
        <fullName evidence="1">1551_t:CDS:1</fullName>
    </submittedName>
</protein>
<name>A0A9N9HTJ2_9GLOM</name>
<feature type="non-terminal residue" evidence="1">
    <location>
        <position position="45"/>
    </location>
</feature>
<keyword evidence="2" id="KW-1185">Reference proteome</keyword>
<dbReference type="EMBL" id="CAJVPS010020446">
    <property type="protein sequence ID" value="CAG8704387.1"/>
    <property type="molecule type" value="Genomic_DNA"/>
</dbReference>
<comment type="caution">
    <text evidence="1">The sequence shown here is derived from an EMBL/GenBank/DDBJ whole genome shotgun (WGS) entry which is preliminary data.</text>
</comment>
<gene>
    <name evidence="1" type="ORF">ALEPTO_LOCUS11689</name>
</gene>
<dbReference type="AlphaFoldDB" id="A0A9N9HTJ2"/>
<evidence type="ECO:0000313" key="2">
    <source>
        <dbReference type="Proteomes" id="UP000789508"/>
    </source>
</evidence>
<accession>A0A9N9HTJ2</accession>